<feature type="transmembrane region" description="Helical" evidence="6">
    <location>
        <begin position="33"/>
        <end position="52"/>
    </location>
</feature>
<name>A0A239PBK0_9ACTN</name>
<comment type="catalytic activity">
    <reaction evidence="1">
        <text>ATP + protein L-histidine = ADP + protein N-phospho-L-histidine.</text>
        <dbReference type="EC" id="2.7.13.3"/>
    </reaction>
</comment>
<keyword evidence="6" id="KW-0472">Membrane</keyword>
<accession>A0A239PBK0</accession>
<evidence type="ECO:0000256" key="2">
    <source>
        <dbReference type="ARBA" id="ARBA00012438"/>
    </source>
</evidence>
<evidence type="ECO:0000256" key="4">
    <source>
        <dbReference type="ARBA" id="ARBA00022777"/>
    </source>
</evidence>
<dbReference type="OrthoDB" id="4198152at2"/>
<dbReference type="EMBL" id="FZPH01000016">
    <property type="protein sequence ID" value="SNT63938.1"/>
    <property type="molecule type" value="Genomic_DNA"/>
</dbReference>
<keyword evidence="3" id="KW-0808">Transferase</keyword>
<dbReference type="GO" id="GO:0000160">
    <property type="term" value="P:phosphorelay signal transduction system"/>
    <property type="evidence" value="ECO:0007669"/>
    <property type="project" value="UniProtKB-KW"/>
</dbReference>
<feature type="domain" description="Histidine kinase/HSP90-like ATPase" evidence="7">
    <location>
        <begin position="423"/>
        <end position="513"/>
    </location>
</feature>
<feature type="transmembrane region" description="Helical" evidence="6">
    <location>
        <begin position="153"/>
        <end position="175"/>
    </location>
</feature>
<dbReference type="Gene3D" id="3.30.565.10">
    <property type="entry name" value="Histidine kinase-like ATPase, C-terminal domain"/>
    <property type="match status" value="1"/>
</dbReference>
<dbReference type="EC" id="2.7.13.3" evidence="2"/>
<dbReference type="AlphaFoldDB" id="A0A239PBK0"/>
<dbReference type="RefSeq" id="WP_089254233.1">
    <property type="nucleotide sequence ID" value="NZ_FZPH01000016.1"/>
</dbReference>
<evidence type="ECO:0000256" key="3">
    <source>
        <dbReference type="ARBA" id="ARBA00022679"/>
    </source>
</evidence>
<dbReference type="SMART" id="SM00387">
    <property type="entry name" value="HATPase_c"/>
    <property type="match status" value="1"/>
</dbReference>
<evidence type="ECO:0000259" key="7">
    <source>
        <dbReference type="SMART" id="SM00387"/>
    </source>
</evidence>
<keyword evidence="9" id="KW-1185">Reference proteome</keyword>
<feature type="transmembrane region" description="Helical" evidence="6">
    <location>
        <begin position="59"/>
        <end position="81"/>
    </location>
</feature>
<evidence type="ECO:0000313" key="8">
    <source>
        <dbReference type="EMBL" id="SNT63938.1"/>
    </source>
</evidence>
<gene>
    <name evidence="8" type="ORF">SAMN05421812_11637</name>
</gene>
<dbReference type="InterPro" id="IPR003594">
    <property type="entry name" value="HATPase_dom"/>
</dbReference>
<protein>
    <recommendedName>
        <fullName evidence="2">histidine kinase</fullName>
        <ecNumber evidence="2">2.7.13.3</ecNumber>
    </recommendedName>
</protein>
<feature type="transmembrane region" description="Helical" evidence="6">
    <location>
        <begin position="123"/>
        <end position="141"/>
    </location>
</feature>
<dbReference type="Pfam" id="PF02518">
    <property type="entry name" value="HATPase_c"/>
    <property type="match status" value="1"/>
</dbReference>
<dbReference type="InterPro" id="IPR050482">
    <property type="entry name" value="Sensor_HK_TwoCompSys"/>
</dbReference>
<dbReference type="SUPFAM" id="SSF55874">
    <property type="entry name" value="ATPase domain of HSP90 chaperone/DNA topoisomerase II/histidine kinase"/>
    <property type="match status" value="1"/>
</dbReference>
<keyword evidence="6" id="KW-1133">Transmembrane helix</keyword>
<keyword evidence="4" id="KW-0418">Kinase</keyword>
<keyword evidence="5" id="KW-0902">Two-component regulatory system</keyword>
<keyword evidence="6" id="KW-0812">Transmembrane</keyword>
<sequence length="513" mass="53618">MRRRVAQAAVGLAAVGFGLVSERVAYGWDRPLHWLPDLAVGLVCVGAGLAAWHRWRGAAVLLVLTGFTWFAGNLAPALLFWHRGLIAHALIACPGWRPRSWVGTVAIGLGYVASVTPVWQSELAALTLPAMLVAAVGVEYARRTGPARRPARVALRAATVLAAVLVAGAAARLMVPAGDAVVPALLAYEATLAAVAVVLAAAPHRTPAGQVTDLVVELGAAPPDTLRDELARLLGDPGLQIGYWSAATGGYLDAAGARMAAPRDRRVATRVGRGDEPFAVVVHDRAVLEDPALVDAVAAATRLTGSHDALRDEVRALLTELEESRRRLVIAGDEARRGLERRLHDGPLRRLERLYETLPGSAGGHLDRVAEQLANTVAELRELARGLHPRELADGLAVALAGLADRSPVPVRVSAPDGRFPAELEIAVWYVCAEALANAAKHAGAAGASVEVRRDGALLVVRISDDGRGGADPALGTGLRGLADRVEALGGRLVVESAAGSGTRLTAELPLPT</sequence>
<proteinExistence type="predicted"/>
<evidence type="ECO:0000256" key="6">
    <source>
        <dbReference type="SAM" id="Phobius"/>
    </source>
</evidence>
<evidence type="ECO:0000256" key="1">
    <source>
        <dbReference type="ARBA" id="ARBA00000085"/>
    </source>
</evidence>
<feature type="transmembrane region" description="Helical" evidence="6">
    <location>
        <begin position="181"/>
        <end position="202"/>
    </location>
</feature>
<reference evidence="8 9" key="1">
    <citation type="submission" date="2017-06" db="EMBL/GenBank/DDBJ databases">
        <authorList>
            <person name="Kim H.J."/>
            <person name="Triplett B.A."/>
        </authorList>
    </citation>
    <scope>NUCLEOTIDE SEQUENCE [LARGE SCALE GENOMIC DNA]</scope>
    <source>
        <strain evidence="8 9">CGMCC 4.5593</strain>
    </source>
</reference>
<dbReference type="PANTHER" id="PTHR24421:SF10">
    <property type="entry name" value="NITRATE_NITRITE SENSOR PROTEIN NARQ"/>
    <property type="match status" value="1"/>
</dbReference>
<dbReference type="Proteomes" id="UP000198362">
    <property type="component" value="Unassembled WGS sequence"/>
</dbReference>
<dbReference type="PANTHER" id="PTHR24421">
    <property type="entry name" value="NITRATE/NITRITE SENSOR PROTEIN NARX-RELATED"/>
    <property type="match status" value="1"/>
</dbReference>
<organism evidence="8 9">
    <name type="scientific">Asanoa hainanensis</name>
    <dbReference type="NCBI Taxonomy" id="560556"/>
    <lineage>
        <taxon>Bacteria</taxon>
        <taxon>Bacillati</taxon>
        <taxon>Actinomycetota</taxon>
        <taxon>Actinomycetes</taxon>
        <taxon>Micromonosporales</taxon>
        <taxon>Micromonosporaceae</taxon>
        <taxon>Asanoa</taxon>
    </lineage>
</organism>
<evidence type="ECO:0000313" key="9">
    <source>
        <dbReference type="Proteomes" id="UP000198362"/>
    </source>
</evidence>
<evidence type="ECO:0000256" key="5">
    <source>
        <dbReference type="ARBA" id="ARBA00023012"/>
    </source>
</evidence>
<dbReference type="GO" id="GO:0004673">
    <property type="term" value="F:protein histidine kinase activity"/>
    <property type="evidence" value="ECO:0007669"/>
    <property type="project" value="UniProtKB-EC"/>
</dbReference>
<dbReference type="InterPro" id="IPR036890">
    <property type="entry name" value="HATPase_C_sf"/>
</dbReference>